<evidence type="ECO:0000256" key="1">
    <source>
        <dbReference type="SAM" id="MobiDB-lite"/>
    </source>
</evidence>
<proteinExistence type="predicted"/>
<evidence type="ECO:0000259" key="2">
    <source>
        <dbReference type="PROSITE" id="PS50234"/>
    </source>
</evidence>
<dbReference type="SMART" id="SM00327">
    <property type="entry name" value="VWA"/>
    <property type="match status" value="2"/>
</dbReference>
<dbReference type="EMBL" id="CAJNOC010001179">
    <property type="protein sequence ID" value="CAF0842281.1"/>
    <property type="molecule type" value="Genomic_DNA"/>
</dbReference>
<dbReference type="Gene3D" id="3.40.50.410">
    <property type="entry name" value="von Willebrand factor, type A domain"/>
    <property type="match status" value="2"/>
</dbReference>
<dbReference type="PANTHER" id="PTHR46478">
    <property type="entry name" value="VON WILLEBRAND FACTOR A DOMAIN-CONTAINING PROTEIN 3A"/>
    <property type="match status" value="1"/>
</dbReference>
<name>A0A813VME6_9BILA</name>
<sequence>MSSRLPKSTKDYKGYQRIKDETVKEDSKNALLKYSIENNIRQSLKKESQKNEPENEKEIEKKKNRKYVARDFKEAEYGWKDIETVGSVTPSDYTITHVNQNHDLLRIEETKIAPHMNMSSNEWLKIYGVERMELTLKDLLSKGVVTKPISDKSGKAVQHITFDASIVNEFEYKLNISLEMFSKRIKWLMQSSRRAFGLVQGERVAILIDSSNSNMGFGRAIDIQDSLINLINEQLSKKKQFYFLSFGSDIYELWDESLKDVHHRTLEEAKVFITELKPSGGCNLLKALKKTLSILKLDTLVLVVGSVPDQNMDLLCEYVYQATMNKDLILHCVSYEINNHILNSSLKKLSEETNGRYHCFSNSQEELIYNSTDINILLKEIKKVQDVLNRIKEMKNGMLGSAIIQIENEISLEIEKYPQNKFLPRPRGHDLPLNIEQSDSSGQISKDWIDQHGLKAKKLNLYQVLAPNAYSFMEDYVPILNKTVQSQVYEKAMVQFVWHDGTNKNVHVDLAILYDFQKRLKDAVKLYEKRIDWLSSGSRKIFGAIAEDTVVILVDLSLVNQSYLIHIQHSLRLLMEQQIIYKKYFNIIGFGRTVKKWKPTVVRPSAALLQDAWKWVLELECEGTHNVLGAFKAALENEEESKHKIDIEGLYLFTSGIPDQPIETICSYLEESACGKKLRCHTILFNVDDYDGNGPIPGRWANITKTAESLRLLAHSVTGGRFHWFRETGIIESDDIKQIQQEIDKAIDFSKKASQLVDKIKRKDVKEIKDDSESEDEDKEVKKPKQILPPKQTSLSLQRIQLREKELEENKDKIIEMNKQKALPWRPNSAKADFVPLKKSSSSSLSSMNKTNTPKQEPFYIDSQTNSKGTVFKQYENSKSVRKAIPIVAISDKEENMTTKNWLKRYCLAKLKLDLHKLVSGPECKHDTVTIGSVKKDVSARYCSIFPSINVNGTVRHLQLKQGELKEYQEQCEKVLKRYIKRLQWLLSGSRRLFGTFVHDKICILIDTSGSMNNYMEELKKELACLVWEQLFKYKISFNFIQFSDRCLKWRERIVEPSEENCHKSIAWLASLTAHGNTCTLDALREAFEDDDIDSIYLITDGKPDSSTTLVLDEVRKMNSHRHLSVNVVSFNCDEKSANDFLSQLASENYGRYHRSNKSDSDIHLFAHKILTQGVQDNYLSHIPDFEGDDLRRLANEISKAKQFLRQAITFSRMYDKHNNLEHDITIENIHINKTDDSHTRHKNCVPVDFLL</sequence>
<reference evidence="3" key="1">
    <citation type="submission" date="2021-02" db="EMBL/GenBank/DDBJ databases">
        <authorList>
            <person name="Nowell W R."/>
        </authorList>
    </citation>
    <scope>NUCLEOTIDE SEQUENCE</scope>
    <source>
        <strain evidence="3">Ploen Becks lab</strain>
    </source>
</reference>
<dbReference type="PROSITE" id="PS50234">
    <property type="entry name" value="VWFA"/>
    <property type="match status" value="1"/>
</dbReference>
<gene>
    <name evidence="3" type="ORF">OXX778_LOCUS8519</name>
</gene>
<feature type="compositionally biased region" description="Low complexity" evidence="1">
    <location>
        <begin position="837"/>
        <end position="847"/>
    </location>
</feature>
<dbReference type="CDD" id="cd00198">
    <property type="entry name" value="vWFA"/>
    <property type="match status" value="2"/>
</dbReference>
<feature type="region of interest" description="Disordered" evidence="1">
    <location>
        <begin position="836"/>
        <end position="862"/>
    </location>
</feature>
<comment type="caution">
    <text evidence="3">The sequence shown here is derived from an EMBL/GenBank/DDBJ whole genome shotgun (WGS) entry which is preliminary data.</text>
</comment>
<dbReference type="AlphaFoldDB" id="A0A813VME6"/>
<dbReference type="OrthoDB" id="299997at2759"/>
<dbReference type="PANTHER" id="PTHR46478:SF1">
    <property type="entry name" value="VON WILLEBRAND FACTOR A DOMAIN-CONTAINING PROTEIN 3A"/>
    <property type="match status" value="1"/>
</dbReference>
<feature type="region of interest" description="Disordered" evidence="1">
    <location>
        <begin position="42"/>
        <end position="61"/>
    </location>
</feature>
<dbReference type="SUPFAM" id="SSF53300">
    <property type="entry name" value="vWA-like"/>
    <property type="match status" value="2"/>
</dbReference>
<protein>
    <recommendedName>
        <fullName evidence="2">VWFA domain-containing protein</fullName>
    </recommendedName>
</protein>
<accession>A0A813VME6</accession>
<evidence type="ECO:0000313" key="3">
    <source>
        <dbReference type="EMBL" id="CAF0842281.1"/>
    </source>
</evidence>
<feature type="compositionally biased region" description="Basic and acidic residues" evidence="1">
    <location>
        <begin position="44"/>
        <end position="61"/>
    </location>
</feature>
<feature type="domain" description="VWFA" evidence="2">
    <location>
        <begin position="1001"/>
        <end position="1183"/>
    </location>
</feature>
<keyword evidence="4" id="KW-1185">Reference proteome</keyword>
<feature type="region of interest" description="Disordered" evidence="1">
    <location>
        <begin position="765"/>
        <end position="793"/>
    </location>
</feature>
<dbReference type="InterPro" id="IPR002035">
    <property type="entry name" value="VWF_A"/>
</dbReference>
<dbReference type="Proteomes" id="UP000663879">
    <property type="component" value="Unassembled WGS sequence"/>
</dbReference>
<evidence type="ECO:0000313" key="4">
    <source>
        <dbReference type="Proteomes" id="UP000663879"/>
    </source>
</evidence>
<dbReference type="Pfam" id="PF13768">
    <property type="entry name" value="VWA_3"/>
    <property type="match status" value="3"/>
</dbReference>
<dbReference type="InterPro" id="IPR036465">
    <property type="entry name" value="vWFA_dom_sf"/>
</dbReference>
<organism evidence="3 4">
    <name type="scientific">Brachionus calyciflorus</name>
    <dbReference type="NCBI Taxonomy" id="104777"/>
    <lineage>
        <taxon>Eukaryota</taxon>
        <taxon>Metazoa</taxon>
        <taxon>Spiralia</taxon>
        <taxon>Gnathifera</taxon>
        <taxon>Rotifera</taxon>
        <taxon>Eurotatoria</taxon>
        <taxon>Monogononta</taxon>
        <taxon>Pseudotrocha</taxon>
        <taxon>Ploima</taxon>
        <taxon>Brachionidae</taxon>
        <taxon>Brachionus</taxon>
    </lineage>
</organism>